<feature type="compositionally biased region" description="Polar residues" evidence="2">
    <location>
        <begin position="395"/>
        <end position="406"/>
    </location>
</feature>
<dbReference type="InterPro" id="IPR052825">
    <property type="entry name" value="CCD-Prefoldin_beta-like"/>
</dbReference>
<feature type="region of interest" description="Disordered" evidence="2">
    <location>
        <begin position="512"/>
        <end position="536"/>
    </location>
</feature>
<keyword evidence="4" id="KW-0808">Transferase</keyword>
<keyword evidence="3" id="KW-1185">Reference proteome</keyword>
<evidence type="ECO:0000313" key="4">
    <source>
        <dbReference type="RefSeq" id="XP_028967698.1"/>
    </source>
</evidence>
<dbReference type="GO" id="GO:0016301">
    <property type="term" value="F:kinase activity"/>
    <property type="evidence" value="ECO:0007669"/>
    <property type="project" value="UniProtKB-KW"/>
</dbReference>
<feature type="compositionally biased region" description="Acidic residues" evidence="2">
    <location>
        <begin position="244"/>
        <end position="255"/>
    </location>
</feature>
<organism evidence="3 4">
    <name type="scientific">Galendromus occidentalis</name>
    <name type="common">western predatory mite</name>
    <dbReference type="NCBI Taxonomy" id="34638"/>
    <lineage>
        <taxon>Eukaryota</taxon>
        <taxon>Metazoa</taxon>
        <taxon>Ecdysozoa</taxon>
        <taxon>Arthropoda</taxon>
        <taxon>Chelicerata</taxon>
        <taxon>Arachnida</taxon>
        <taxon>Acari</taxon>
        <taxon>Parasitiformes</taxon>
        <taxon>Mesostigmata</taxon>
        <taxon>Gamasina</taxon>
        <taxon>Phytoseioidea</taxon>
        <taxon>Phytoseiidae</taxon>
        <taxon>Typhlodrominae</taxon>
        <taxon>Galendromus</taxon>
    </lineage>
</organism>
<feature type="region of interest" description="Disordered" evidence="2">
    <location>
        <begin position="228"/>
        <end position="333"/>
    </location>
</feature>
<feature type="compositionally biased region" description="Polar residues" evidence="2">
    <location>
        <begin position="314"/>
        <end position="333"/>
    </location>
</feature>
<sequence>MISLLKFSDRVSSAGKTKRISSDSKKFLETFDRTSSEVNERLTCSSGTDLERSASFWENPIRPSEGGDDEQEEMRVRFEAEGFRSEELTDAKKLLHVWRWLVDSETNCTSLRNQLDKLHKQQSAEMKEVESYIEHIQSLFEEKVSRVQFDNRALRRELEQKVPSDLTVSEIRRLLQQEGLADSSTPMTLAEQVAFVLTERTRLKEELDRQRERELRLEENRKLYNNLPESMKLSATTSTADDNNFSDDDPSSDEGDYARIRSPPPSPPRRQSRIDSKRQTDDSVKRNIRDPGNIKPMIADKQWIKNLLQDGPRTPTSPSNANSSGDEQNANNRLHSRIETLTDKLVHMEKANRQLELDNETLGFKLSEAMVQCDELEQRLRLAKEHSTSDKSGAGSRSQPESPVKQSFMQTLDNRITSSDVGLMGHCKKLHKEVVSLQDQLYQTSQKLEAMTLKYQDKKIRQQEKIHSLREQHRAEIARLIERIEGLQTEVKSLQDEKKNLLKSLLEREEGLVTRAPDSAPKSSADRLTETVPTRL</sequence>
<feature type="region of interest" description="Disordered" evidence="2">
    <location>
        <begin position="384"/>
        <end position="406"/>
    </location>
</feature>
<dbReference type="PANTHER" id="PTHR34479:SF1">
    <property type="entry name" value="COILED-COIL DOMAIN-CONTAINING PROTEIN 30"/>
    <property type="match status" value="1"/>
</dbReference>
<name>A0AAJ7WIZ4_9ACAR</name>
<accession>A0AAJ7WIZ4</accession>
<proteinExistence type="predicted"/>
<dbReference type="GeneID" id="100901735"/>
<dbReference type="Proteomes" id="UP000694867">
    <property type="component" value="Unplaced"/>
</dbReference>
<dbReference type="KEGG" id="goe:100901735"/>
<protein>
    <submittedName>
        <fullName evidence="4">Citron Rho-interacting kinase</fullName>
    </submittedName>
</protein>
<gene>
    <name evidence="4" type="primary">LOC100901735</name>
</gene>
<evidence type="ECO:0000256" key="2">
    <source>
        <dbReference type="SAM" id="MobiDB-lite"/>
    </source>
</evidence>
<dbReference type="RefSeq" id="XP_028967698.1">
    <property type="nucleotide sequence ID" value="XM_029111865.1"/>
</dbReference>
<reference evidence="4" key="1">
    <citation type="submission" date="2025-08" db="UniProtKB">
        <authorList>
            <consortium name="RefSeq"/>
        </authorList>
    </citation>
    <scope>IDENTIFICATION</scope>
</reference>
<feature type="coiled-coil region" evidence="1">
    <location>
        <begin position="470"/>
        <end position="504"/>
    </location>
</feature>
<feature type="coiled-coil region" evidence="1">
    <location>
        <begin position="193"/>
        <end position="227"/>
    </location>
</feature>
<dbReference type="AlphaFoldDB" id="A0AAJ7WIZ4"/>
<keyword evidence="4" id="KW-0418">Kinase</keyword>
<keyword evidence="1" id="KW-0175">Coiled coil</keyword>
<evidence type="ECO:0000256" key="1">
    <source>
        <dbReference type="SAM" id="Coils"/>
    </source>
</evidence>
<feature type="compositionally biased region" description="Basic and acidic residues" evidence="2">
    <location>
        <begin position="272"/>
        <end position="289"/>
    </location>
</feature>
<dbReference type="PANTHER" id="PTHR34479">
    <property type="entry name" value="COILED-COIL DOMAIN-CONTAINING PROTEIN 30"/>
    <property type="match status" value="1"/>
</dbReference>
<evidence type="ECO:0000313" key="3">
    <source>
        <dbReference type="Proteomes" id="UP000694867"/>
    </source>
</evidence>